<dbReference type="PANTHER" id="PTHR34385:SF1">
    <property type="entry name" value="PEPTIDOGLYCAN L-ALANYL-D-GLUTAMATE ENDOPEPTIDASE CWLK"/>
    <property type="match status" value="1"/>
</dbReference>
<evidence type="ECO:0000259" key="2">
    <source>
        <dbReference type="Pfam" id="PF02557"/>
    </source>
</evidence>
<dbReference type="Gene3D" id="3.30.1380.10">
    <property type="match status" value="1"/>
</dbReference>
<dbReference type="SUPFAM" id="SSF55166">
    <property type="entry name" value="Hedgehog/DD-peptidase"/>
    <property type="match status" value="1"/>
</dbReference>
<organism evidence="3 4">
    <name type="scientific">Paramicrobacterium chengjingii</name>
    <dbReference type="NCBI Taxonomy" id="2769067"/>
    <lineage>
        <taxon>Bacteria</taxon>
        <taxon>Bacillati</taxon>
        <taxon>Actinomycetota</taxon>
        <taxon>Actinomycetes</taxon>
        <taxon>Micrococcales</taxon>
        <taxon>Microbacteriaceae</taxon>
        <taxon>Paramicrobacterium</taxon>
    </lineage>
</organism>
<dbReference type="Pfam" id="PF02557">
    <property type="entry name" value="VanY"/>
    <property type="match status" value="1"/>
</dbReference>
<dbReference type="PANTHER" id="PTHR34385">
    <property type="entry name" value="D-ALANYL-D-ALANINE CARBOXYPEPTIDASE"/>
    <property type="match status" value="1"/>
</dbReference>
<dbReference type="Proteomes" id="UP000662814">
    <property type="component" value="Chromosome"/>
</dbReference>
<evidence type="ECO:0000313" key="3">
    <source>
        <dbReference type="EMBL" id="QPZ37993.1"/>
    </source>
</evidence>
<dbReference type="InterPro" id="IPR009045">
    <property type="entry name" value="Zn_M74/Hedgehog-like"/>
</dbReference>
<evidence type="ECO:0000313" key="4">
    <source>
        <dbReference type="Proteomes" id="UP000662814"/>
    </source>
</evidence>
<dbReference type="RefSeq" id="WP_166987765.1">
    <property type="nucleotide sequence ID" value="NZ_CP061169.1"/>
</dbReference>
<feature type="domain" description="D-alanyl-D-alanine carboxypeptidase-like core" evidence="2">
    <location>
        <begin position="87"/>
        <end position="166"/>
    </location>
</feature>
<evidence type="ECO:0000256" key="1">
    <source>
        <dbReference type="SAM" id="MobiDB-lite"/>
    </source>
</evidence>
<feature type="region of interest" description="Disordered" evidence="1">
    <location>
        <begin position="42"/>
        <end position="61"/>
    </location>
</feature>
<accession>A0ABX6YGS2</accession>
<dbReference type="EMBL" id="CP061169">
    <property type="protein sequence ID" value="QPZ37993.1"/>
    <property type="molecule type" value="Genomic_DNA"/>
</dbReference>
<gene>
    <name evidence="3" type="ORF">HCR76_14475</name>
</gene>
<sequence length="209" mass="22247">MNKMHFHRTTNSSPAARASTAFAIVAVVSLGLVACAEPAVDESDRHGSTESDVGGAAPGATLVEGDGHIDDGASLTPFDTSNAAIANLDSRLLDAIQDAARGAEAEGITVFVNSGWRSISYQKQLLAEAVTEYGTEDEARRWVSTPQESRHVSGDAVDIGSWDAAAWMDEHGSAWGLCRVFDNEPWHFELLTSPGGECPRLLHDATDPR</sequence>
<proteinExistence type="predicted"/>
<dbReference type="PROSITE" id="PS51257">
    <property type="entry name" value="PROKAR_LIPOPROTEIN"/>
    <property type="match status" value="1"/>
</dbReference>
<dbReference type="InterPro" id="IPR003709">
    <property type="entry name" value="VanY-like_core_dom"/>
</dbReference>
<dbReference type="CDD" id="cd14846">
    <property type="entry name" value="Peptidase_M15_like"/>
    <property type="match status" value="1"/>
</dbReference>
<reference evidence="3 4" key="1">
    <citation type="submission" date="2020-12" db="EMBL/GenBank/DDBJ databases">
        <title>Microbacterium sp. HY060.</title>
        <authorList>
            <person name="Zhou J."/>
        </authorList>
    </citation>
    <scope>NUCLEOTIDE SEQUENCE [LARGE SCALE GENOMIC DNA]</scope>
    <source>
        <strain evidence="3 4">HY60</strain>
    </source>
</reference>
<name>A0ABX6YGS2_9MICO</name>
<protein>
    <submittedName>
        <fullName evidence="3">M15 family metallopeptidase</fullName>
    </submittedName>
</protein>
<dbReference type="InterPro" id="IPR052179">
    <property type="entry name" value="DD-CPase-like"/>
</dbReference>
<keyword evidence="4" id="KW-1185">Reference proteome</keyword>